<proteinExistence type="predicted"/>
<evidence type="ECO:0000313" key="2">
    <source>
        <dbReference type="EMBL" id="CAA9263585.1"/>
    </source>
</evidence>
<dbReference type="AlphaFoldDB" id="A0A6J4IZK2"/>
<name>A0A6J4IZK2_9CHLR</name>
<keyword evidence="1" id="KW-0472">Membrane</keyword>
<protein>
    <submittedName>
        <fullName evidence="2">Uncharacterized protein</fullName>
    </submittedName>
</protein>
<reference evidence="2" key="1">
    <citation type="submission" date="2020-02" db="EMBL/GenBank/DDBJ databases">
        <authorList>
            <person name="Meier V. D."/>
        </authorList>
    </citation>
    <scope>NUCLEOTIDE SEQUENCE</scope>
    <source>
        <strain evidence="2">AVDCRST_MAG93</strain>
    </source>
</reference>
<organism evidence="2">
    <name type="scientific">uncultured Chloroflexia bacterium</name>
    <dbReference type="NCBI Taxonomy" id="1672391"/>
    <lineage>
        <taxon>Bacteria</taxon>
        <taxon>Bacillati</taxon>
        <taxon>Chloroflexota</taxon>
        <taxon>Chloroflexia</taxon>
        <taxon>environmental samples</taxon>
    </lineage>
</organism>
<accession>A0A6J4IZK2</accession>
<feature type="transmembrane region" description="Helical" evidence="1">
    <location>
        <begin position="46"/>
        <end position="64"/>
    </location>
</feature>
<gene>
    <name evidence="2" type="ORF">AVDCRST_MAG93-2300</name>
</gene>
<keyword evidence="1" id="KW-0812">Transmembrane</keyword>
<sequence length="85" mass="9319">MISDWQTSNADADVTEWVTFTSYLFASLLSARAAAQAVLRSARDGVFWRITAVLLVLLGFNELLDAQTLLTLVGRAHAEANGWYG</sequence>
<dbReference type="EMBL" id="CADCTR010000779">
    <property type="protein sequence ID" value="CAA9263585.1"/>
    <property type="molecule type" value="Genomic_DNA"/>
</dbReference>
<keyword evidence="1" id="KW-1133">Transmembrane helix</keyword>
<evidence type="ECO:0000256" key="1">
    <source>
        <dbReference type="SAM" id="Phobius"/>
    </source>
</evidence>